<evidence type="ECO:0000256" key="4">
    <source>
        <dbReference type="SAM" id="MobiDB-lite"/>
    </source>
</evidence>
<proteinExistence type="inferred from homology"/>
<feature type="compositionally biased region" description="Basic and acidic residues" evidence="4">
    <location>
        <begin position="57"/>
        <end position="67"/>
    </location>
</feature>
<comment type="caution">
    <text evidence="6">The sequence shown here is derived from an EMBL/GenBank/DDBJ whole genome shotgun (WGS) entry which is preliminary data.</text>
</comment>
<feature type="compositionally biased region" description="Basic and acidic residues" evidence="4">
    <location>
        <begin position="176"/>
        <end position="204"/>
    </location>
</feature>
<feature type="region of interest" description="Disordered" evidence="4">
    <location>
        <begin position="281"/>
        <end position="354"/>
    </location>
</feature>
<feature type="compositionally biased region" description="Basic and acidic residues" evidence="4">
    <location>
        <begin position="110"/>
        <end position="161"/>
    </location>
</feature>
<accession>A0AAN7AGR8</accession>
<organism evidence="6 7">
    <name type="scientific">Podospora australis</name>
    <dbReference type="NCBI Taxonomy" id="1536484"/>
    <lineage>
        <taxon>Eukaryota</taxon>
        <taxon>Fungi</taxon>
        <taxon>Dikarya</taxon>
        <taxon>Ascomycota</taxon>
        <taxon>Pezizomycotina</taxon>
        <taxon>Sordariomycetes</taxon>
        <taxon>Sordariomycetidae</taxon>
        <taxon>Sordariales</taxon>
        <taxon>Podosporaceae</taxon>
        <taxon>Podospora</taxon>
    </lineage>
</organism>
<gene>
    <name evidence="6" type="ORF">QBC35DRAFT_265565</name>
</gene>
<evidence type="ECO:0000313" key="6">
    <source>
        <dbReference type="EMBL" id="KAK4186638.1"/>
    </source>
</evidence>
<dbReference type="AlphaFoldDB" id="A0AAN7AGR8"/>
<evidence type="ECO:0000313" key="7">
    <source>
        <dbReference type="Proteomes" id="UP001302126"/>
    </source>
</evidence>
<feature type="domain" description="Spp2/MOS2 G-patch" evidence="5">
    <location>
        <begin position="241"/>
        <end position="291"/>
    </location>
</feature>
<dbReference type="Pfam" id="PF12656">
    <property type="entry name" value="G-patch_2"/>
    <property type="match status" value="1"/>
</dbReference>
<evidence type="ECO:0000256" key="1">
    <source>
        <dbReference type="ARBA" id="ARBA00004123"/>
    </source>
</evidence>
<comment type="subcellular location">
    <subcellularLocation>
        <location evidence="1">Nucleus</location>
    </subcellularLocation>
</comment>
<name>A0AAN7AGR8_9PEZI</name>
<feature type="compositionally biased region" description="Basic and acidic residues" evidence="4">
    <location>
        <begin position="232"/>
        <end position="244"/>
    </location>
</feature>
<reference evidence="6" key="2">
    <citation type="submission" date="2023-05" db="EMBL/GenBank/DDBJ databases">
        <authorList>
            <consortium name="Lawrence Berkeley National Laboratory"/>
            <person name="Steindorff A."/>
            <person name="Hensen N."/>
            <person name="Bonometti L."/>
            <person name="Westerberg I."/>
            <person name="Brannstrom I.O."/>
            <person name="Guillou S."/>
            <person name="Cros-Aarteil S."/>
            <person name="Calhoun S."/>
            <person name="Haridas S."/>
            <person name="Kuo A."/>
            <person name="Mondo S."/>
            <person name="Pangilinan J."/>
            <person name="Riley R."/>
            <person name="Labutti K."/>
            <person name="Andreopoulos B."/>
            <person name="Lipzen A."/>
            <person name="Chen C."/>
            <person name="Yanf M."/>
            <person name="Daum C."/>
            <person name="Ng V."/>
            <person name="Clum A."/>
            <person name="Ohm R."/>
            <person name="Martin F."/>
            <person name="Silar P."/>
            <person name="Natvig D."/>
            <person name="Lalanne C."/>
            <person name="Gautier V."/>
            <person name="Ament-Velasquez S.L."/>
            <person name="Kruys A."/>
            <person name="Hutchinson M.I."/>
            <person name="Powell A.J."/>
            <person name="Barry K."/>
            <person name="Miller A.N."/>
            <person name="Grigoriev I.V."/>
            <person name="Debuchy R."/>
            <person name="Gladieux P."/>
            <person name="Thoren M.H."/>
            <person name="Johannesson H."/>
        </authorList>
    </citation>
    <scope>NUCLEOTIDE SEQUENCE</scope>
    <source>
        <strain evidence="6">PSN309</strain>
    </source>
</reference>
<dbReference type="Proteomes" id="UP001302126">
    <property type="component" value="Unassembled WGS sequence"/>
</dbReference>
<feature type="region of interest" description="Disordered" evidence="4">
    <location>
        <begin position="1"/>
        <end position="250"/>
    </location>
</feature>
<feature type="compositionally biased region" description="Basic and acidic residues" evidence="4">
    <location>
        <begin position="304"/>
        <end position="354"/>
    </location>
</feature>
<dbReference type="EMBL" id="MU864419">
    <property type="protein sequence ID" value="KAK4186638.1"/>
    <property type="molecule type" value="Genomic_DNA"/>
</dbReference>
<comment type="similarity">
    <text evidence="2">Belongs to the SPP2 family.</text>
</comment>
<keyword evidence="3" id="KW-0539">Nucleus</keyword>
<feature type="compositionally biased region" description="Basic residues" evidence="4">
    <location>
        <begin position="23"/>
        <end position="35"/>
    </location>
</feature>
<evidence type="ECO:0000259" key="5">
    <source>
        <dbReference type="Pfam" id="PF12656"/>
    </source>
</evidence>
<dbReference type="InterPro" id="IPR026822">
    <property type="entry name" value="Spp2/MOS2_G-patch"/>
</dbReference>
<sequence>MSESRDHRAPPRVTVSLGSGVKQRSRPAFGKRHRANGSSNMQDDVSDSDNNESGDDQVERQFGRKETILTYGDDYDLSDSKESSKRQSNKSQSHDQHRSRRNHDRDDDDDSRRRCRSEERSLDRRDNRRDDRKRDDRTERDRRSSRSPEPKVDDKEKDKKPVKWGLTINMKGAKAGNRDRGEDSKSGSRAQSEDGHSGSEDGSKKPATQKNIEDEALDALMGATAAPKKRKLGDLDAAADREPQAQDYQALPIDDFGATLLRGMGWDGKMRGKVREVKRHANLTGLGAKDVKGNEDLGAWDPKGVVKKDSRPVRLNDYRKEEDKKRQRLEDRRGDNSYRRELERDRERGHGRDR</sequence>
<protein>
    <recommendedName>
        <fullName evidence="5">Spp2/MOS2 G-patch domain-containing protein</fullName>
    </recommendedName>
</protein>
<reference evidence="6" key="1">
    <citation type="journal article" date="2023" name="Mol. Phylogenet. Evol.">
        <title>Genome-scale phylogeny and comparative genomics of the fungal order Sordariales.</title>
        <authorList>
            <person name="Hensen N."/>
            <person name="Bonometti L."/>
            <person name="Westerberg I."/>
            <person name="Brannstrom I.O."/>
            <person name="Guillou S."/>
            <person name="Cros-Aarteil S."/>
            <person name="Calhoun S."/>
            <person name="Haridas S."/>
            <person name="Kuo A."/>
            <person name="Mondo S."/>
            <person name="Pangilinan J."/>
            <person name="Riley R."/>
            <person name="LaButti K."/>
            <person name="Andreopoulos B."/>
            <person name="Lipzen A."/>
            <person name="Chen C."/>
            <person name="Yan M."/>
            <person name="Daum C."/>
            <person name="Ng V."/>
            <person name="Clum A."/>
            <person name="Steindorff A."/>
            <person name="Ohm R.A."/>
            <person name="Martin F."/>
            <person name="Silar P."/>
            <person name="Natvig D.O."/>
            <person name="Lalanne C."/>
            <person name="Gautier V."/>
            <person name="Ament-Velasquez S.L."/>
            <person name="Kruys A."/>
            <person name="Hutchinson M.I."/>
            <person name="Powell A.J."/>
            <person name="Barry K."/>
            <person name="Miller A.N."/>
            <person name="Grigoriev I.V."/>
            <person name="Debuchy R."/>
            <person name="Gladieux P."/>
            <person name="Hiltunen Thoren M."/>
            <person name="Johannesson H."/>
        </authorList>
    </citation>
    <scope>NUCLEOTIDE SEQUENCE</scope>
    <source>
        <strain evidence="6">PSN309</strain>
    </source>
</reference>
<keyword evidence="7" id="KW-1185">Reference proteome</keyword>
<dbReference type="GO" id="GO:0005634">
    <property type="term" value="C:nucleus"/>
    <property type="evidence" value="ECO:0007669"/>
    <property type="project" value="UniProtKB-SubCell"/>
</dbReference>
<feature type="compositionally biased region" description="Acidic residues" evidence="4">
    <location>
        <begin position="44"/>
        <end position="56"/>
    </location>
</feature>
<evidence type="ECO:0000256" key="2">
    <source>
        <dbReference type="ARBA" id="ARBA00008576"/>
    </source>
</evidence>
<evidence type="ECO:0000256" key="3">
    <source>
        <dbReference type="ARBA" id="ARBA00023242"/>
    </source>
</evidence>